<dbReference type="GeneID" id="94376826"/>
<keyword evidence="5 9" id="KW-0863">Zinc-finger</keyword>
<feature type="binding site" evidence="9">
    <location>
        <position position="176"/>
    </location>
    <ligand>
        <name>Zn(2+)</name>
        <dbReference type="ChEBI" id="CHEBI:29105"/>
        <label>2</label>
    </ligand>
</feature>
<evidence type="ECO:0000259" key="13">
    <source>
        <dbReference type="PROSITE" id="PS51188"/>
    </source>
</evidence>
<sequence length="403" mass="42657">MARDYYEVLGVERTIDAPGLKSAYRKLAMIHHPDRNGGSEESMAQFKEISEAYTVLSDADKRAVYDRYGHAGLNGGGGGGNPFGQGGGQGFSDINDIFSQVFGDAFGDAFGGRQQGRGQQGGPRRGSDLRYDLEITLEQAYKGADVEIAIPSTLTCETCEGSGAKPGTKPVTCTTCQGAGRVRQANGFFQVERTCPRCGGAGQMIADPCTTCHGHGQVRKTRNLNLKVPAGVDDGSRIRLSGEGDAGQRGGPRGDLYVFLSVAPHDLFERDNLDLLVTVPVPMTVAALGGEIDAPCLVSDACDGKCKAGVSVPAGAQTGKTVRIKGKGMPHLNGRQRGDLVVELFVETPTDLTPRQKELLEELALSFGEGQNPRNSSFAGKAKRFWADILGNQDADGSKENAA</sequence>
<comment type="subunit">
    <text evidence="9">Homodimer.</text>
</comment>
<dbReference type="SMART" id="SM00271">
    <property type="entry name" value="DnaJ"/>
    <property type="match status" value="1"/>
</dbReference>
<dbReference type="PANTHER" id="PTHR43096:SF48">
    <property type="entry name" value="CHAPERONE PROTEIN DNAJ"/>
    <property type="match status" value="1"/>
</dbReference>
<evidence type="ECO:0000256" key="5">
    <source>
        <dbReference type="ARBA" id="ARBA00022771"/>
    </source>
</evidence>
<feature type="zinc finger region" description="CR-type" evidence="10">
    <location>
        <begin position="143"/>
        <end position="221"/>
    </location>
</feature>
<keyword evidence="7 9" id="KW-0346">Stress response</keyword>
<comment type="subcellular location">
    <subcellularLocation>
        <location evidence="9">Cytoplasm</location>
    </subcellularLocation>
</comment>
<dbReference type="RefSeq" id="WP_219352919.1">
    <property type="nucleotide sequence ID" value="NZ_CP080034.1"/>
</dbReference>
<evidence type="ECO:0000256" key="2">
    <source>
        <dbReference type="ARBA" id="ARBA00022705"/>
    </source>
</evidence>
<keyword evidence="3 9" id="KW-0479">Metal-binding</keyword>
<comment type="cofactor">
    <cofactor evidence="9">
        <name>Zn(2+)</name>
        <dbReference type="ChEBI" id="CHEBI:29105"/>
    </cofactor>
    <text evidence="9">Binds 2 Zn(2+) ions per monomer.</text>
</comment>
<dbReference type="PROSITE" id="PS50076">
    <property type="entry name" value="DNAJ_2"/>
    <property type="match status" value="1"/>
</dbReference>
<comment type="function">
    <text evidence="9">Participates actively in the response to hyperosmotic and heat shock by preventing the aggregation of stress-denatured proteins and by disaggregating proteins, also in an autonomous, DnaK-independent fashion. Unfolded proteins bind initially to DnaJ; upon interaction with the DnaJ-bound protein, DnaK hydrolyzes its bound ATP, resulting in the formation of a stable complex. GrpE releases ADP from DnaK; ATP binding to DnaK triggers the release of the substrate protein, thus completing the reaction cycle. Several rounds of ATP-dependent interactions between DnaJ, DnaK and GrpE are required for fully efficient folding. Also involved, together with DnaK and GrpE, in the DNA replication of plasmids through activation of initiation proteins.</text>
</comment>
<feature type="binding site" evidence="9">
    <location>
        <position position="209"/>
    </location>
    <ligand>
        <name>Zn(2+)</name>
        <dbReference type="ChEBI" id="CHEBI:29105"/>
        <label>1</label>
    </ligand>
</feature>
<evidence type="ECO:0000256" key="11">
    <source>
        <dbReference type="SAM" id="MobiDB-lite"/>
    </source>
</evidence>
<evidence type="ECO:0000256" key="8">
    <source>
        <dbReference type="ARBA" id="ARBA00023186"/>
    </source>
</evidence>
<feature type="repeat" description="CXXCXGXG motif" evidence="9">
    <location>
        <begin position="173"/>
        <end position="180"/>
    </location>
</feature>
<feature type="binding site" evidence="9">
    <location>
        <position position="159"/>
    </location>
    <ligand>
        <name>Zn(2+)</name>
        <dbReference type="ChEBI" id="CHEBI:29105"/>
        <label>1</label>
    </ligand>
</feature>
<protein>
    <recommendedName>
        <fullName evidence="9">Chaperone protein DnaJ</fullName>
    </recommendedName>
</protein>
<feature type="repeat" description="CXXCXGXG motif" evidence="9">
    <location>
        <begin position="195"/>
        <end position="202"/>
    </location>
</feature>
<proteinExistence type="inferred from homology"/>
<dbReference type="CDD" id="cd06257">
    <property type="entry name" value="DnaJ"/>
    <property type="match status" value="1"/>
</dbReference>
<feature type="binding site" evidence="9">
    <location>
        <position position="195"/>
    </location>
    <ligand>
        <name>Zn(2+)</name>
        <dbReference type="ChEBI" id="CHEBI:29105"/>
        <label>2</label>
    </ligand>
</feature>
<keyword evidence="6 9" id="KW-0862">Zinc</keyword>
<dbReference type="CDD" id="cd10747">
    <property type="entry name" value="DnaJ_C"/>
    <property type="match status" value="1"/>
</dbReference>
<evidence type="ECO:0000256" key="9">
    <source>
        <dbReference type="HAMAP-Rule" id="MF_01152"/>
    </source>
</evidence>
<keyword evidence="2 9" id="KW-0235">DNA replication</keyword>
<dbReference type="PANTHER" id="PTHR43096">
    <property type="entry name" value="DNAJ HOMOLOG 1, MITOCHONDRIAL-RELATED"/>
    <property type="match status" value="1"/>
</dbReference>
<feature type="binding site" evidence="9">
    <location>
        <position position="212"/>
    </location>
    <ligand>
        <name>Zn(2+)</name>
        <dbReference type="ChEBI" id="CHEBI:29105"/>
        <label>1</label>
    </ligand>
</feature>
<evidence type="ECO:0000256" key="6">
    <source>
        <dbReference type="ARBA" id="ARBA00022833"/>
    </source>
</evidence>
<feature type="region of interest" description="Disordered" evidence="11">
    <location>
        <begin position="109"/>
        <end position="128"/>
    </location>
</feature>
<evidence type="ECO:0000256" key="4">
    <source>
        <dbReference type="ARBA" id="ARBA00022737"/>
    </source>
</evidence>
<dbReference type="InterPro" id="IPR012724">
    <property type="entry name" value="DnaJ"/>
</dbReference>
<feature type="compositionally biased region" description="Gly residues" evidence="11">
    <location>
        <begin position="109"/>
        <end position="124"/>
    </location>
</feature>
<dbReference type="NCBIfam" id="TIGR02349">
    <property type="entry name" value="DnaJ_bact"/>
    <property type="match status" value="1"/>
</dbReference>
<feature type="binding site" evidence="9">
    <location>
        <position position="198"/>
    </location>
    <ligand>
        <name>Zn(2+)</name>
        <dbReference type="ChEBI" id="CHEBI:29105"/>
        <label>2</label>
    </ligand>
</feature>
<reference evidence="14 15" key="1">
    <citation type="submission" date="2021-07" db="EMBL/GenBank/DDBJ databases">
        <title>Isolation and characterization of bacteria from a gold mining with a capacity of golden bioaccumulation.</title>
        <authorList>
            <person name="Yang X.J."/>
        </authorList>
    </citation>
    <scope>NUCLEOTIDE SEQUENCE [LARGE SCALE GENOMIC DNA]</scope>
    <source>
        <strain evidence="14 15">Au29</strain>
    </source>
</reference>
<dbReference type="Pfam" id="PF00226">
    <property type="entry name" value="DnaJ"/>
    <property type="match status" value="1"/>
</dbReference>
<evidence type="ECO:0000313" key="14">
    <source>
        <dbReference type="EMBL" id="QYC10078.1"/>
    </source>
</evidence>
<feature type="binding site" evidence="9">
    <location>
        <position position="173"/>
    </location>
    <ligand>
        <name>Zn(2+)</name>
        <dbReference type="ChEBI" id="CHEBI:29105"/>
        <label>2</label>
    </ligand>
</feature>
<keyword evidence="4 9" id="KW-0677">Repeat</keyword>
<evidence type="ECO:0000313" key="15">
    <source>
        <dbReference type="Proteomes" id="UP000824334"/>
    </source>
</evidence>
<keyword evidence="15" id="KW-1185">Reference proteome</keyword>
<keyword evidence="8 9" id="KW-0143">Chaperone</keyword>
<gene>
    <name evidence="9 14" type="primary">dnaJ</name>
    <name evidence="14" type="ORF">KWG56_16170</name>
</gene>
<keyword evidence="14" id="KW-0560">Oxidoreductase</keyword>
<dbReference type="InterPro" id="IPR001623">
    <property type="entry name" value="DnaJ_domain"/>
</dbReference>
<feature type="repeat" description="CXXCXGXG motif" evidence="9">
    <location>
        <begin position="156"/>
        <end position="163"/>
    </location>
</feature>
<evidence type="ECO:0000256" key="7">
    <source>
        <dbReference type="ARBA" id="ARBA00023016"/>
    </source>
</evidence>
<keyword evidence="1 9" id="KW-0963">Cytoplasm</keyword>
<evidence type="ECO:0000256" key="3">
    <source>
        <dbReference type="ARBA" id="ARBA00022723"/>
    </source>
</evidence>
<feature type="domain" description="J" evidence="12">
    <location>
        <begin position="4"/>
        <end position="69"/>
    </location>
</feature>
<name>A0ABX8TJ12_9CAUL</name>
<evidence type="ECO:0000259" key="12">
    <source>
        <dbReference type="PROSITE" id="PS50076"/>
    </source>
</evidence>
<evidence type="ECO:0000256" key="10">
    <source>
        <dbReference type="PROSITE-ProRule" id="PRU00546"/>
    </source>
</evidence>
<dbReference type="InterPro" id="IPR001305">
    <property type="entry name" value="HSP_DnaJ_Cys-rich_dom"/>
</dbReference>
<dbReference type="EMBL" id="CP080034">
    <property type="protein sequence ID" value="QYC10078.1"/>
    <property type="molecule type" value="Genomic_DNA"/>
</dbReference>
<feature type="domain" description="CR-type" evidence="13">
    <location>
        <begin position="143"/>
        <end position="221"/>
    </location>
</feature>
<dbReference type="InterPro" id="IPR002939">
    <property type="entry name" value="DnaJ_C"/>
</dbReference>
<organism evidence="14 15">
    <name type="scientific">Brevundimonas nasdae</name>
    <dbReference type="NCBI Taxonomy" id="172043"/>
    <lineage>
        <taxon>Bacteria</taxon>
        <taxon>Pseudomonadati</taxon>
        <taxon>Pseudomonadota</taxon>
        <taxon>Alphaproteobacteria</taxon>
        <taxon>Caulobacterales</taxon>
        <taxon>Caulobacteraceae</taxon>
        <taxon>Brevundimonas</taxon>
    </lineage>
</organism>
<dbReference type="CDD" id="cd10719">
    <property type="entry name" value="DnaJ_zf"/>
    <property type="match status" value="1"/>
</dbReference>
<dbReference type="HAMAP" id="MF_01152">
    <property type="entry name" value="DnaJ"/>
    <property type="match status" value="1"/>
</dbReference>
<dbReference type="Pfam" id="PF00684">
    <property type="entry name" value="DnaJ_CXXCXGXG"/>
    <property type="match status" value="1"/>
</dbReference>
<accession>A0ABX8TJ12</accession>
<dbReference type="NCBIfam" id="NF008035">
    <property type="entry name" value="PRK10767.1"/>
    <property type="match status" value="1"/>
</dbReference>
<comment type="domain">
    <text evidence="9">The J domain is necessary and sufficient to stimulate DnaK ATPase activity. Zinc center 1 plays an important role in the autonomous, DnaK-independent chaperone activity of DnaJ. Zinc center 2 is essential for interaction with DnaK and for DnaJ activity.</text>
</comment>
<dbReference type="PROSITE" id="PS51188">
    <property type="entry name" value="ZF_CR"/>
    <property type="match status" value="1"/>
</dbReference>
<dbReference type="Proteomes" id="UP000824334">
    <property type="component" value="Chromosome"/>
</dbReference>
<evidence type="ECO:0000256" key="1">
    <source>
        <dbReference type="ARBA" id="ARBA00022490"/>
    </source>
</evidence>
<dbReference type="Pfam" id="PF01556">
    <property type="entry name" value="DnaJ_C"/>
    <property type="match status" value="1"/>
</dbReference>
<dbReference type="GO" id="GO:0016491">
    <property type="term" value="F:oxidoreductase activity"/>
    <property type="evidence" value="ECO:0007669"/>
    <property type="project" value="UniProtKB-KW"/>
</dbReference>
<feature type="repeat" description="CXXCXGXG motif" evidence="9">
    <location>
        <begin position="209"/>
        <end position="216"/>
    </location>
</feature>
<feature type="binding site" evidence="9">
    <location>
        <position position="156"/>
    </location>
    <ligand>
        <name>Zn(2+)</name>
        <dbReference type="ChEBI" id="CHEBI:29105"/>
        <label>1</label>
    </ligand>
</feature>
<comment type="similarity">
    <text evidence="9">Belongs to the DnaJ family.</text>
</comment>